<dbReference type="Proteomes" id="UP000095594">
    <property type="component" value="Unassembled WGS sequence"/>
</dbReference>
<dbReference type="OrthoDB" id="356891at2"/>
<dbReference type="AlphaFoldDB" id="A0A174B9E7"/>
<dbReference type="SUPFAM" id="SSF52777">
    <property type="entry name" value="CoA-dependent acyltransferases"/>
    <property type="match status" value="1"/>
</dbReference>
<name>A0A174B9E7_9CLOT</name>
<dbReference type="InterPro" id="IPR023213">
    <property type="entry name" value="CAT-like_dom_sf"/>
</dbReference>
<reference evidence="1 2" key="1">
    <citation type="submission" date="2015-09" db="EMBL/GenBank/DDBJ databases">
        <authorList>
            <consortium name="Pathogen Informatics"/>
        </authorList>
    </citation>
    <scope>NUCLEOTIDE SEQUENCE [LARGE SCALE GENOMIC DNA]</scope>
    <source>
        <strain evidence="1 2">2789STDY5834856</strain>
    </source>
</reference>
<dbReference type="Gene3D" id="3.30.559.10">
    <property type="entry name" value="Chloramphenicol acetyltransferase-like domain"/>
    <property type="match status" value="1"/>
</dbReference>
<dbReference type="RefSeq" id="WP_055264040.1">
    <property type="nucleotide sequence ID" value="NZ_CABIXQ010000004.1"/>
</dbReference>
<keyword evidence="1" id="KW-0012">Acyltransferase</keyword>
<dbReference type="EMBL" id="CYZX01000004">
    <property type="protein sequence ID" value="CUN97407.1"/>
    <property type="molecule type" value="Genomic_DNA"/>
</dbReference>
<organism evidence="1 2">
    <name type="scientific">Clostridium disporicum</name>
    <dbReference type="NCBI Taxonomy" id="84024"/>
    <lineage>
        <taxon>Bacteria</taxon>
        <taxon>Bacillati</taxon>
        <taxon>Bacillota</taxon>
        <taxon>Clostridia</taxon>
        <taxon>Eubacteriales</taxon>
        <taxon>Clostridiaceae</taxon>
        <taxon>Clostridium</taxon>
    </lineage>
</organism>
<sequence length="275" mass="31548">MRKDGILLKNIDPMRKLMPYLFKSRNGNIVYSPEEIEFDFSKDYLRNLNKSNPGLKIGTFELIITALIRTFAMYPYLNRFVANKKIYARNNFSLCFVVLKLIDGKYVESTAKVFFNKTESIFEVSKKINDAIELSRSNVVKDDDKLMSFFANLPSPILTFSAWAINNLIHIGVVPKKITDAIPLFSSVYISNLGSIGHNTLHHHLFEWGTTSIFLTMGKITKRNDKSFLNVVFSVDERIADGIYLVKALRYFSKLLKHPEALELPLYEIVEDDGI</sequence>
<evidence type="ECO:0000313" key="2">
    <source>
        <dbReference type="Proteomes" id="UP000095594"/>
    </source>
</evidence>
<dbReference type="GO" id="GO:0016746">
    <property type="term" value="F:acyltransferase activity"/>
    <property type="evidence" value="ECO:0007669"/>
    <property type="project" value="UniProtKB-KW"/>
</dbReference>
<keyword evidence="1" id="KW-0808">Transferase</keyword>
<gene>
    <name evidence="1" type="ORF">ERS852471_00739</name>
</gene>
<protein>
    <submittedName>
        <fullName evidence="1">2-oxoacid dehydrogenases acyltransferase (Catalytic domain)</fullName>
    </submittedName>
</protein>
<proteinExistence type="predicted"/>
<evidence type="ECO:0000313" key="1">
    <source>
        <dbReference type="EMBL" id="CUN97407.1"/>
    </source>
</evidence>
<accession>A0A174B9E7</accession>